<keyword evidence="6 12" id="KW-0863">Zinc-finger</keyword>
<gene>
    <name evidence="15" type="ORF">MNOR_LOCUS10223</name>
</gene>
<keyword evidence="11" id="KW-0539">Nucleus</keyword>
<evidence type="ECO:0000256" key="11">
    <source>
        <dbReference type="ARBA" id="ARBA00023242"/>
    </source>
</evidence>
<feature type="non-terminal residue" evidence="15">
    <location>
        <position position="849"/>
    </location>
</feature>
<feature type="domain" description="C2H2-type" evidence="14">
    <location>
        <begin position="574"/>
        <end position="601"/>
    </location>
</feature>
<protein>
    <recommendedName>
        <fullName evidence="14">C2H2-type domain-containing protein</fullName>
    </recommendedName>
</protein>
<keyword evidence="16" id="KW-1185">Reference proteome</keyword>
<sequence>MEKCIESNKVILNTSSTIKAANNSSVMQTKNNSTSIHNLTQNLSMGNVVYIKNDNKSFRVIGNPMPIKFSNNNKHFPTNNQNSIIKKCCSISPINGVIASENNTTDCNCKVAFNCSHVNDMKVEQNKSTVETHRKQSVSSQPPDYLNIQIKEEPNESPLDDENPNKLEVTTGIVQIKEEPWEPSLNYKNHNKLEVTTGISHSYDVFDTMKIKEEPPDPSDKEFNDNIDFTVIGLDKLQPIVSIKEPQKEDINLELLAQDEQLHQLFSNKDDFSKCTNDNSREYFRKGNYTQQNDPAQVDHSDNDCLFNLNISTASDIIERLNDNINPDKKCLKAAKFFIRTSDGKLVSISPIEAEVLGLDLSKDAEVNKKKLEHTLKYTKLAALHTTIDVWNNDNQVKEMVKIPENADLSNYVNVNLPPEAKVEADLLRKVKHLNDITRNTPKTLVSSKNDATVLGEFERGEKRYLRIHIEDEDNGKDICDIEITVLNRYLCPFCIKEFKTKDHIISHIRIHTGERPYPCEVCGKRYRQRIDIIRHMRIHTGEKPFECELCKASFNQKSNLRSHMRVHTGERPVQCKICGKGFSRNTHLKQHMKLHTGEKPFMCEVCNRPFRFKSGLQAHSRIHTGSKPYACGFCGRKFTQIVGLIRHEKTHAGEKPFRCKRCGKSFNSKETLQVHLKKHTSKRPFKCQICSKTFTDVQALRSHIKKYHKSMIMCVICLKDDFKSRIELREHLREHERENWEENEEGNLIPSKKNRKIVSINDTMDDNETIEVQNTKIVDPDSLTDSEEHDMDYLGEKEGCSQLIQVEVELDPDDPMENDDDEDFDDHTIVHNNTGNSLKENLADPLST</sequence>
<keyword evidence="9" id="KW-0238">DNA-binding</keyword>
<dbReference type="FunFam" id="3.30.160.60:FF:002343">
    <property type="entry name" value="Zinc finger protein 33A"/>
    <property type="match status" value="2"/>
</dbReference>
<dbReference type="SUPFAM" id="SSF57667">
    <property type="entry name" value="beta-beta-alpha zinc fingers"/>
    <property type="match status" value="4"/>
</dbReference>
<keyword evidence="7" id="KW-0862">Zinc</keyword>
<feature type="domain" description="C2H2-type" evidence="14">
    <location>
        <begin position="546"/>
        <end position="573"/>
    </location>
</feature>
<evidence type="ECO:0000256" key="12">
    <source>
        <dbReference type="PROSITE-ProRule" id="PRU00042"/>
    </source>
</evidence>
<dbReference type="Pfam" id="PF00096">
    <property type="entry name" value="zf-C2H2"/>
    <property type="match status" value="6"/>
</dbReference>
<dbReference type="FunFam" id="3.30.160.60:FF:000097">
    <property type="entry name" value="Zinc finger protein"/>
    <property type="match status" value="1"/>
</dbReference>
<feature type="compositionally biased region" description="Acidic residues" evidence="13">
    <location>
        <begin position="810"/>
        <end position="826"/>
    </location>
</feature>
<feature type="domain" description="C2H2-type" evidence="14">
    <location>
        <begin position="658"/>
        <end position="685"/>
    </location>
</feature>
<evidence type="ECO:0000256" key="6">
    <source>
        <dbReference type="ARBA" id="ARBA00022771"/>
    </source>
</evidence>
<dbReference type="Proteomes" id="UP001497623">
    <property type="component" value="Unassembled WGS sequence"/>
</dbReference>
<keyword evidence="4" id="KW-0479">Metal-binding</keyword>
<feature type="domain" description="C2H2-type" evidence="14">
    <location>
        <begin position="518"/>
        <end position="545"/>
    </location>
</feature>
<feature type="domain" description="C2H2-type" evidence="14">
    <location>
        <begin position="630"/>
        <end position="657"/>
    </location>
</feature>
<keyword evidence="8" id="KW-0805">Transcription regulation</keyword>
<evidence type="ECO:0000256" key="2">
    <source>
        <dbReference type="ARBA" id="ARBA00004123"/>
    </source>
</evidence>
<dbReference type="Pfam" id="PF13912">
    <property type="entry name" value="zf-C2H2_6"/>
    <property type="match status" value="1"/>
</dbReference>
<feature type="domain" description="C2H2-type" evidence="14">
    <location>
        <begin position="686"/>
        <end position="709"/>
    </location>
</feature>
<dbReference type="GO" id="GO:0005634">
    <property type="term" value="C:nucleus"/>
    <property type="evidence" value="ECO:0007669"/>
    <property type="project" value="UniProtKB-SubCell"/>
</dbReference>
<evidence type="ECO:0000256" key="9">
    <source>
        <dbReference type="ARBA" id="ARBA00023125"/>
    </source>
</evidence>
<feature type="compositionally biased region" description="Polar residues" evidence="13">
    <location>
        <begin position="831"/>
        <end position="840"/>
    </location>
</feature>
<evidence type="ECO:0000256" key="13">
    <source>
        <dbReference type="SAM" id="MobiDB-lite"/>
    </source>
</evidence>
<dbReference type="InterPro" id="IPR036236">
    <property type="entry name" value="Znf_C2H2_sf"/>
</dbReference>
<evidence type="ECO:0000256" key="3">
    <source>
        <dbReference type="ARBA" id="ARBA00006991"/>
    </source>
</evidence>
<evidence type="ECO:0000313" key="15">
    <source>
        <dbReference type="EMBL" id="CAL4076692.1"/>
    </source>
</evidence>
<dbReference type="AlphaFoldDB" id="A0AAV2QBP7"/>
<accession>A0AAV2QBP7</accession>
<dbReference type="FunFam" id="3.30.160.60:FF:001290">
    <property type="entry name" value="Zinc finger 45-like"/>
    <property type="match status" value="1"/>
</dbReference>
<evidence type="ECO:0000256" key="5">
    <source>
        <dbReference type="ARBA" id="ARBA00022737"/>
    </source>
</evidence>
<dbReference type="PROSITE" id="PS00028">
    <property type="entry name" value="ZINC_FINGER_C2H2_1"/>
    <property type="match status" value="8"/>
</dbReference>
<reference evidence="15 16" key="1">
    <citation type="submission" date="2024-05" db="EMBL/GenBank/DDBJ databases">
        <authorList>
            <person name="Wallberg A."/>
        </authorList>
    </citation>
    <scope>NUCLEOTIDE SEQUENCE [LARGE SCALE GENOMIC DNA]</scope>
</reference>
<dbReference type="PANTHER" id="PTHR23235:SF142">
    <property type="entry name" value="ZINC FINGER PROTEIN 384"/>
    <property type="match status" value="1"/>
</dbReference>
<dbReference type="PANTHER" id="PTHR23235">
    <property type="entry name" value="KRUEPPEL-LIKE TRANSCRIPTION FACTOR"/>
    <property type="match status" value="1"/>
</dbReference>
<evidence type="ECO:0000256" key="10">
    <source>
        <dbReference type="ARBA" id="ARBA00023163"/>
    </source>
</evidence>
<feature type="domain" description="C2H2-type" evidence="14">
    <location>
        <begin position="490"/>
        <end position="517"/>
    </location>
</feature>
<dbReference type="FunFam" id="3.30.160.60:FF:001158">
    <property type="entry name" value="zinc finger protein 22"/>
    <property type="match status" value="1"/>
</dbReference>
<feature type="domain" description="C2H2-type" evidence="14">
    <location>
        <begin position="602"/>
        <end position="629"/>
    </location>
</feature>
<dbReference type="SMART" id="SM00355">
    <property type="entry name" value="ZnF_C2H2"/>
    <property type="match status" value="9"/>
</dbReference>
<evidence type="ECO:0000256" key="1">
    <source>
        <dbReference type="ARBA" id="ARBA00003767"/>
    </source>
</evidence>
<comment type="function">
    <text evidence="1">May be involved in transcriptional regulation.</text>
</comment>
<comment type="subcellular location">
    <subcellularLocation>
        <location evidence="2">Nucleus</location>
    </subcellularLocation>
</comment>
<evidence type="ECO:0000313" key="16">
    <source>
        <dbReference type="Proteomes" id="UP001497623"/>
    </source>
</evidence>
<dbReference type="GO" id="GO:0008270">
    <property type="term" value="F:zinc ion binding"/>
    <property type="evidence" value="ECO:0007669"/>
    <property type="project" value="UniProtKB-KW"/>
</dbReference>
<feature type="region of interest" description="Disordered" evidence="13">
    <location>
        <begin position="810"/>
        <end position="849"/>
    </location>
</feature>
<dbReference type="PROSITE" id="PS50157">
    <property type="entry name" value="ZINC_FINGER_C2H2_2"/>
    <property type="match status" value="8"/>
</dbReference>
<comment type="similarity">
    <text evidence="3">Belongs to the krueppel C2H2-type zinc-finger protein family.</text>
</comment>
<keyword evidence="10" id="KW-0804">Transcription</keyword>
<keyword evidence="5" id="KW-0677">Repeat</keyword>
<proteinExistence type="inferred from homology"/>
<dbReference type="GO" id="GO:0000981">
    <property type="term" value="F:DNA-binding transcription factor activity, RNA polymerase II-specific"/>
    <property type="evidence" value="ECO:0007669"/>
    <property type="project" value="TreeGrafter"/>
</dbReference>
<evidence type="ECO:0000256" key="7">
    <source>
        <dbReference type="ARBA" id="ARBA00022833"/>
    </source>
</evidence>
<dbReference type="InterPro" id="IPR013087">
    <property type="entry name" value="Znf_C2H2_type"/>
</dbReference>
<evidence type="ECO:0000259" key="14">
    <source>
        <dbReference type="PROSITE" id="PS50157"/>
    </source>
</evidence>
<dbReference type="EMBL" id="CAXKWB010005104">
    <property type="protein sequence ID" value="CAL4076692.1"/>
    <property type="molecule type" value="Genomic_DNA"/>
</dbReference>
<evidence type="ECO:0000256" key="8">
    <source>
        <dbReference type="ARBA" id="ARBA00023015"/>
    </source>
</evidence>
<dbReference type="FunFam" id="3.30.160.60:FF:001480">
    <property type="entry name" value="Si:cabz01071911.3"/>
    <property type="match status" value="1"/>
</dbReference>
<evidence type="ECO:0000256" key="4">
    <source>
        <dbReference type="ARBA" id="ARBA00022723"/>
    </source>
</evidence>
<dbReference type="Gene3D" id="3.30.160.60">
    <property type="entry name" value="Classic Zinc Finger"/>
    <property type="match status" value="8"/>
</dbReference>
<comment type="caution">
    <text evidence="15">The sequence shown here is derived from an EMBL/GenBank/DDBJ whole genome shotgun (WGS) entry which is preliminary data.</text>
</comment>
<name>A0AAV2QBP7_MEGNR</name>
<dbReference type="GO" id="GO:0000978">
    <property type="term" value="F:RNA polymerase II cis-regulatory region sequence-specific DNA binding"/>
    <property type="evidence" value="ECO:0007669"/>
    <property type="project" value="TreeGrafter"/>
</dbReference>
<organism evidence="15 16">
    <name type="scientific">Meganyctiphanes norvegica</name>
    <name type="common">Northern krill</name>
    <name type="synonym">Thysanopoda norvegica</name>
    <dbReference type="NCBI Taxonomy" id="48144"/>
    <lineage>
        <taxon>Eukaryota</taxon>
        <taxon>Metazoa</taxon>
        <taxon>Ecdysozoa</taxon>
        <taxon>Arthropoda</taxon>
        <taxon>Crustacea</taxon>
        <taxon>Multicrustacea</taxon>
        <taxon>Malacostraca</taxon>
        <taxon>Eumalacostraca</taxon>
        <taxon>Eucarida</taxon>
        <taxon>Euphausiacea</taxon>
        <taxon>Euphausiidae</taxon>
        <taxon>Meganyctiphanes</taxon>
    </lineage>
</organism>